<evidence type="ECO:0000256" key="5">
    <source>
        <dbReference type="ARBA" id="ARBA00023014"/>
    </source>
</evidence>
<comment type="caution">
    <text evidence="8">The sequence shown here is derived from an EMBL/GenBank/DDBJ whole genome shotgun (WGS) entry which is preliminary data.</text>
</comment>
<keyword evidence="1" id="KW-0001">2Fe-2S</keyword>
<evidence type="ECO:0000313" key="9">
    <source>
        <dbReference type="Proteomes" id="UP001611339"/>
    </source>
</evidence>
<dbReference type="Gene3D" id="2.102.10.10">
    <property type="entry name" value="Rieske [2Fe-2S] iron-sulphur domain"/>
    <property type="match status" value="1"/>
</dbReference>
<accession>A0ABW7U6N0</accession>
<name>A0ABW7U6N0_9ACTN</name>
<dbReference type="CDD" id="cd03467">
    <property type="entry name" value="Rieske"/>
    <property type="match status" value="1"/>
</dbReference>
<dbReference type="PANTHER" id="PTHR21266:SF60">
    <property type="entry name" value="3-KETOSTEROID-9-ALPHA-MONOOXYGENASE, OXYGENASE COMPONENT"/>
    <property type="match status" value="1"/>
</dbReference>
<sequence>MVTQEFPRRALALARAALPSAEGPGRVLAVMERVENSDRYDRVADVLRRAVRGLPLGRARDALHGRWLGHPVHPLLVQLPIGAWLSAAALDLLPGERRAARFLIGVGLVGALPSAVSGWTDWAELRRPQLRVGLVHAAANITGVALYTASFSARCRGRHWRGKAWAFCGLAAIGTGGAIGGHLAYRQSAGANHAEEVADLVEPGWHDLGEVASLPEDRPRQGRVGEVPVVIVRGADGEVRVLAARCSHMGGPLAEGTVVDGCVRCPWHGSTFRLSDGWNVTGPATAPQPAFETRTVEGRLEARLRTGLTEGTAES</sequence>
<keyword evidence="6" id="KW-0472">Membrane</keyword>
<evidence type="ECO:0000259" key="7">
    <source>
        <dbReference type="PROSITE" id="PS51296"/>
    </source>
</evidence>
<evidence type="ECO:0000256" key="2">
    <source>
        <dbReference type="ARBA" id="ARBA00022723"/>
    </source>
</evidence>
<evidence type="ECO:0000256" key="1">
    <source>
        <dbReference type="ARBA" id="ARBA00022714"/>
    </source>
</evidence>
<keyword evidence="3" id="KW-0560">Oxidoreductase</keyword>
<dbReference type="Pfam" id="PF00355">
    <property type="entry name" value="Rieske"/>
    <property type="match status" value="1"/>
</dbReference>
<keyword evidence="2" id="KW-0479">Metal-binding</keyword>
<feature type="transmembrane region" description="Helical" evidence="6">
    <location>
        <begin position="164"/>
        <end position="185"/>
    </location>
</feature>
<evidence type="ECO:0000256" key="4">
    <source>
        <dbReference type="ARBA" id="ARBA00023004"/>
    </source>
</evidence>
<dbReference type="InterPro" id="IPR017941">
    <property type="entry name" value="Rieske_2Fe-2S"/>
</dbReference>
<dbReference type="PROSITE" id="PS51296">
    <property type="entry name" value="RIESKE"/>
    <property type="match status" value="1"/>
</dbReference>
<gene>
    <name evidence="8" type="ORF">ACH407_16205</name>
</gene>
<feature type="domain" description="Rieske" evidence="7">
    <location>
        <begin position="205"/>
        <end position="302"/>
    </location>
</feature>
<feature type="transmembrane region" description="Helical" evidence="6">
    <location>
        <begin position="132"/>
        <end position="152"/>
    </location>
</feature>
<dbReference type="InterPro" id="IPR019251">
    <property type="entry name" value="DUF2231_TM"/>
</dbReference>
<dbReference type="InterPro" id="IPR050584">
    <property type="entry name" value="Cholesterol_7-desaturase"/>
</dbReference>
<proteinExistence type="predicted"/>
<keyword evidence="9" id="KW-1185">Reference proteome</keyword>
<dbReference type="Proteomes" id="UP001611339">
    <property type="component" value="Unassembled WGS sequence"/>
</dbReference>
<dbReference type="SUPFAM" id="SSF50022">
    <property type="entry name" value="ISP domain"/>
    <property type="match status" value="1"/>
</dbReference>
<protein>
    <submittedName>
        <fullName evidence="8">Rieske 2Fe-2S domain-containing protein</fullName>
    </submittedName>
</protein>
<dbReference type="InterPro" id="IPR036922">
    <property type="entry name" value="Rieske_2Fe-2S_sf"/>
</dbReference>
<keyword evidence="6" id="KW-0812">Transmembrane</keyword>
<evidence type="ECO:0000256" key="3">
    <source>
        <dbReference type="ARBA" id="ARBA00023002"/>
    </source>
</evidence>
<evidence type="ECO:0000313" key="8">
    <source>
        <dbReference type="EMBL" id="MFI1715096.1"/>
    </source>
</evidence>
<feature type="transmembrane region" description="Helical" evidence="6">
    <location>
        <begin position="100"/>
        <end position="120"/>
    </location>
</feature>
<dbReference type="Pfam" id="PF09990">
    <property type="entry name" value="DUF2231"/>
    <property type="match status" value="1"/>
</dbReference>
<dbReference type="EMBL" id="JBIRUI010000006">
    <property type="protein sequence ID" value="MFI1715096.1"/>
    <property type="molecule type" value="Genomic_DNA"/>
</dbReference>
<organism evidence="8 9">
    <name type="scientific">Streptomyces litmocidini</name>
    <dbReference type="NCBI Taxonomy" id="67318"/>
    <lineage>
        <taxon>Bacteria</taxon>
        <taxon>Bacillati</taxon>
        <taxon>Actinomycetota</taxon>
        <taxon>Actinomycetes</taxon>
        <taxon>Kitasatosporales</taxon>
        <taxon>Streptomycetaceae</taxon>
        <taxon>Streptomyces</taxon>
    </lineage>
</organism>
<keyword evidence="6" id="KW-1133">Transmembrane helix</keyword>
<keyword evidence="4" id="KW-0408">Iron</keyword>
<dbReference type="RefSeq" id="WP_398709752.1">
    <property type="nucleotide sequence ID" value="NZ_JBIRUI010000006.1"/>
</dbReference>
<dbReference type="PANTHER" id="PTHR21266">
    <property type="entry name" value="IRON-SULFUR DOMAIN CONTAINING PROTEIN"/>
    <property type="match status" value="1"/>
</dbReference>
<reference evidence="8 9" key="1">
    <citation type="submission" date="2024-10" db="EMBL/GenBank/DDBJ databases">
        <title>The Natural Products Discovery Center: Release of the First 8490 Sequenced Strains for Exploring Actinobacteria Biosynthetic Diversity.</title>
        <authorList>
            <person name="Kalkreuter E."/>
            <person name="Kautsar S.A."/>
            <person name="Yang D."/>
            <person name="Bader C.D."/>
            <person name="Teijaro C.N."/>
            <person name="Fluegel L."/>
            <person name="Davis C.M."/>
            <person name="Simpson J.R."/>
            <person name="Lauterbach L."/>
            <person name="Steele A.D."/>
            <person name="Gui C."/>
            <person name="Meng S."/>
            <person name="Li G."/>
            <person name="Viehrig K."/>
            <person name="Ye F."/>
            <person name="Su P."/>
            <person name="Kiefer A.F."/>
            <person name="Nichols A."/>
            <person name="Cepeda A.J."/>
            <person name="Yan W."/>
            <person name="Fan B."/>
            <person name="Jiang Y."/>
            <person name="Adhikari A."/>
            <person name="Zheng C.-J."/>
            <person name="Schuster L."/>
            <person name="Cowan T.M."/>
            <person name="Smanski M.J."/>
            <person name="Chevrette M.G."/>
            <person name="De Carvalho L.P.S."/>
            <person name="Shen B."/>
        </authorList>
    </citation>
    <scope>NUCLEOTIDE SEQUENCE [LARGE SCALE GENOMIC DNA]</scope>
    <source>
        <strain evidence="8 9">NPDC020602</strain>
    </source>
</reference>
<evidence type="ECO:0000256" key="6">
    <source>
        <dbReference type="SAM" id="Phobius"/>
    </source>
</evidence>
<keyword evidence="5" id="KW-0411">Iron-sulfur</keyword>